<evidence type="ECO:0000256" key="1">
    <source>
        <dbReference type="SAM" id="SignalP"/>
    </source>
</evidence>
<comment type="caution">
    <text evidence="2">The sequence shown here is derived from an EMBL/GenBank/DDBJ whole genome shotgun (WGS) entry which is preliminary data.</text>
</comment>
<dbReference type="Proteomes" id="UP000240978">
    <property type="component" value="Unassembled WGS sequence"/>
</dbReference>
<reference evidence="2 3" key="1">
    <citation type="submission" date="2018-03" db="EMBL/GenBank/DDBJ databases">
        <title>Genomic Encyclopedia of Archaeal and Bacterial Type Strains, Phase II (KMG-II): from individual species to whole genera.</title>
        <authorList>
            <person name="Goeker M."/>
        </authorList>
    </citation>
    <scope>NUCLEOTIDE SEQUENCE [LARGE SCALE GENOMIC DNA]</scope>
    <source>
        <strain evidence="2 3">DSM 18107</strain>
    </source>
</reference>
<gene>
    <name evidence="2" type="ORF">CLV42_104464</name>
</gene>
<keyword evidence="3" id="KW-1185">Reference proteome</keyword>
<name>A0A2P8GDX7_9BACT</name>
<keyword evidence="1" id="KW-0732">Signal</keyword>
<dbReference type="AlphaFoldDB" id="A0A2P8GDX7"/>
<feature type="signal peptide" evidence="1">
    <location>
        <begin position="1"/>
        <end position="18"/>
    </location>
</feature>
<sequence length="289" mass="32234">MKKIRLSILIAMVAAFTACEDAIDINVKKGTSYPVLDAWITTEPGVQKIKFTKSVPYTDQAPAPVIDDARITLIDETANKSYLFAFANGVYSYNPGDNETLGVIGHAYRLRIEYNTEVFEAIDTIKRITPIDSISYKYEKQGESFVDKDGYVAKFHAIDIKGGVDYYWMRSYRNDLQHKVGDAFSIDGYFDQSVKDGSAFILPIQEAVTDFDKPFQKGEKVIVKLRSLTSQSHFFLTQVDNQLNSGGLFAKVLENVKCNAINVTAGGGKQRLLGWFGTSAVSSKERVIE</sequence>
<accession>A0A2P8GDX7</accession>
<protein>
    <submittedName>
        <fullName evidence="2">Uncharacterized protein DUF4249</fullName>
    </submittedName>
</protein>
<dbReference type="RefSeq" id="WP_106602364.1">
    <property type="nucleotide sequence ID" value="NZ_PYGK01000004.1"/>
</dbReference>
<feature type="chain" id="PRO_5015202389" evidence="1">
    <location>
        <begin position="19"/>
        <end position="289"/>
    </location>
</feature>
<dbReference type="PROSITE" id="PS51257">
    <property type="entry name" value="PROKAR_LIPOPROTEIN"/>
    <property type="match status" value="1"/>
</dbReference>
<dbReference type="Pfam" id="PF14054">
    <property type="entry name" value="DUF4249"/>
    <property type="match status" value="1"/>
</dbReference>
<evidence type="ECO:0000313" key="3">
    <source>
        <dbReference type="Proteomes" id="UP000240978"/>
    </source>
</evidence>
<dbReference type="OrthoDB" id="1117670at2"/>
<dbReference type="EMBL" id="PYGK01000004">
    <property type="protein sequence ID" value="PSL32161.1"/>
    <property type="molecule type" value="Genomic_DNA"/>
</dbReference>
<organism evidence="2 3">
    <name type="scientific">Chitinophaga ginsengisoli</name>
    <dbReference type="NCBI Taxonomy" id="363837"/>
    <lineage>
        <taxon>Bacteria</taxon>
        <taxon>Pseudomonadati</taxon>
        <taxon>Bacteroidota</taxon>
        <taxon>Chitinophagia</taxon>
        <taxon>Chitinophagales</taxon>
        <taxon>Chitinophagaceae</taxon>
        <taxon>Chitinophaga</taxon>
    </lineage>
</organism>
<dbReference type="InterPro" id="IPR025345">
    <property type="entry name" value="DUF4249"/>
</dbReference>
<proteinExistence type="predicted"/>
<evidence type="ECO:0000313" key="2">
    <source>
        <dbReference type="EMBL" id="PSL32161.1"/>
    </source>
</evidence>